<dbReference type="PANTHER" id="PTHR11644">
    <property type="entry name" value="CYTIDINE DEAMINASE"/>
    <property type="match status" value="1"/>
</dbReference>
<dbReference type="PANTHER" id="PTHR11644:SF2">
    <property type="entry name" value="CYTIDINE DEAMINASE"/>
    <property type="match status" value="1"/>
</dbReference>
<keyword evidence="13" id="KW-1185">Reference proteome</keyword>
<comment type="cofactor">
    <cofactor evidence="1 10">
        <name>Zn(2+)</name>
        <dbReference type="ChEBI" id="CHEBI:29105"/>
    </cofactor>
</comment>
<dbReference type="InterPro" id="IPR002125">
    <property type="entry name" value="CMP_dCMP_dom"/>
</dbReference>
<dbReference type="SUPFAM" id="SSF53927">
    <property type="entry name" value="Cytidine deaminase-like"/>
    <property type="match status" value="1"/>
</dbReference>
<evidence type="ECO:0000259" key="11">
    <source>
        <dbReference type="PROSITE" id="PS51747"/>
    </source>
</evidence>
<organism evidence="12 13">
    <name type="scientific">Lentinula lateritia</name>
    <dbReference type="NCBI Taxonomy" id="40482"/>
    <lineage>
        <taxon>Eukaryota</taxon>
        <taxon>Fungi</taxon>
        <taxon>Dikarya</taxon>
        <taxon>Basidiomycota</taxon>
        <taxon>Agaricomycotina</taxon>
        <taxon>Agaricomycetes</taxon>
        <taxon>Agaricomycetidae</taxon>
        <taxon>Agaricales</taxon>
        <taxon>Marasmiineae</taxon>
        <taxon>Omphalotaceae</taxon>
        <taxon>Lentinula</taxon>
    </lineage>
</organism>
<evidence type="ECO:0000256" key="2">
    <source>
        <dbReference type="ARBA" id="ARBA00003949"/>
    </source>
</evidence>
<dbReference type="Gene3D" id="3.40.140.10">
    <property type="entry name" value="Cytidine Deaminase, domain 2"/>
    <property type="match status" value="1"/>
</dbReference>
<reference evidence="12" key="1">
    <citation type="submission" date="2022-08" db="EMBL/GenBank/DDBJ databases">
        <title>A Global Phylogenomic Analysis of the Shiitake Genus Lentinula.</title>
        <authorList>
            <consortium name="DOE Joint Genome Institute"/>
            <person name="Sierra-Patev S."/>
            <person name="Min B."/>
            <person name="Naranjo-Ortiz M."/>
            <person name="Looney B."/>
            <person name="Konkel Z."/>
            <person name="Slot J.C."/>
            <person name="Sakamoto Y."/>
            <person name="Steenwyk J.L."/>
            <person name="Rokas A."/>
            <person name="Carro J."/>
            <person name="Camarero S."/>
            <person name="Ferreira P."/>
            <person name="Molpeceres G."/>
            <person name="Ruiz-Duenas F.J."/>
            <person name="Serrano A."/>
            <person name="Henrissat B."/>
            <person name="Drula E."/>
            <person name="Hughes K.W."/>
            <person name="Mata J.L."/>
            <person name="Ishikawa N.K."/>
            <person name="Vargas-Isla R."/>
            <person name="Ushijima S."/>
            <person name="Smith C.A."/>
            <person name="Ahrendt S."/>
            <person name="Andreopoulos W."/>
            <person name="He G."/>
            <person name="Labutti K."/>
            <person name="Lipzen A."/>
            <person name="Ng V."/>
            <person name="Riley R."/>
            <person name="Sandor L."/>
            <person name="Barry K."/>
            <person name="Martinez A.T."/>
            <person name="Xiao Y."/>
            <person name="Gibbons J.G."/>
            <person name="Terashima K."/>
            <person name="Grigoriev I.V."/>
            <person name="Hibbett D.S."/>
        </authorList>
    </citation>
    <scope>NUCLEOTIDE SEQUENCE</scope>
    <source>
        <strain evidence="12">RHP3577 ss4</strain>
    </source>
</reference>
<accession>A0ABQ8VS91</accession>
<protein>
    <recommendedName>
        <fullName evidence="4 10">Cytidine deaminase</fullName>
        <ecNumber evidence="4 10">3.5.4.5</ecNumber>
    </recommendedName>
    <alternativeName>
        <fullName evidence="8 10">Cytidine aminohydrolase</fullName>
    </alternativeName>
</protein>
<dbReference type="NCBIfam" id="TIGR01354">
    <property type="entry name" value="cyt_deam_tetra"/>
    <property type="match status" value="1"/>
</dbReference>
<comment type="function">
    <text evidence="2 10">This enzyme scavenges exogenous and endogenous cytidine and 2'-deoxycytidine for UMP synthesis.</text>
</comment>
<evidence type="ECO:0000256" key="3">
    <source>
        <dbReference type="ARBA" id="ARBA00006576"/>
    </source>
</evidence>
<evidence type="ECO:0000313" key="13">
    <source>
        <dbReference type="Proteomes" id="UP001150217"/>
    </source>
</evidence>
<dbReference type="InterPro" id="IPR016193">
    <property type="entry name" value="Cytidine_deaminase-like"/>
</dbReference>
<dbReference type="CDD" id="cd01283">
    <property type="entry name" value="cytidine_deaminase"/>
    <property type="match status" value="1"/>
</dbReference>
<gene>
    <name evidence="12" type="ORF">C8R41DRAFT_55966</name>
</gene>
<proteinExistence type="inferred from homology"/>
<name>A0ABQ8VS91_9AGAR</name>
<feature type="domain" description="CMP/dCMP-type deaminase" evidence="11">
    <location>
        <begin position="7"/>
        <end position="165"/>
    </location>
</feature>
<evidence type="ECO:0000256" key="7">
    <source>
        <dbReference type="ARBA" id="ARBA00022833"/>
    </source>
</evidence>
<dbReference type="NCBIfam" id="NF004064">
    <property type="entry name" value="PRK05578.1"/>
    <property type="match status" value="1"/>
</dbReference>
<dbReference type="EC" id="3.5.4.5" evidence="4 10"/>
<evidence type="ECO:0000256" key="5">
    <source>
        <dbReference type="ARBA" id="ARBA00022723"/>
    </source>
</evidence>
<comment type="catalytic activity">
    <reaction evidence="9 10">
        <text>cytidine + H2O + H(+) = uridine + NH4(+)</text>
        <dbReference type="Rhea" id="RHEA:16069"/>
        <dbReference type="ChEBI" id="CHEBI:15377"/>
        <dbReference type="ChEBI" id="CHEBI:15378"/>
        <dbReference type="ChEBI" id="CHEBI:16704"/>
        <dbReference type="ChEBI" id="CHEBI:17562"/>
        <dbReference type="ChEBI" id="CHEBI:28938"/>
        <dbReference type="EC" id="3.5.4.5"/>
    </reaction>
</comment>
<keyword evidence="5 10" id="KW-0479">Metal-binding</keyword>
<keyword evidence="6 10" id="KW-0378">Hydrolase</keyword>
<comment type="catalytic activity">
    <reaction evidence="10">
        <text>2'-deoxycytidine + H2O + H(+) = 2'-deoxyuridine + NH4(+)</text>
        <dbReference type="Rhea" id="RHEA:13433"/>
        <dbReference type="ChEBI" id="CHEBI:15377"/>
        <dbReference type="ChEBI" id="CHEBI:15378"/>
        <dbReference type="ChEBI" id="CHEBI:15698"/>
        <dbReference type="ChEBI" id="CHEBI:16450"/>
        <dbReference type="ChEBI" id="CHEBI:28938"/>
        <dbReference type="EC" id="3.5.4.5"/>
    </reaction>
</comment>
<dbReference type="EMBL" id="JANVFT010000011">
    <property type="protein sequence ID" value="KAJ4499237.1"/>
    <property type="molecule type" value="Genomic_DNA"/>
</dbReference>
<keyword evidence="7 10" id="KW-0862">Zinc</keyword>
<evidence type="ECO:0000313" key="12">
    <source>
        <dbReference type="EMBL" id="KAJ4499237.1"/>
    </source>
</evidence>
<evidence type="ECO:0000256" key="9">
    <source>
        <dbReference type="ARBA" id="ARBA00049558"/>
    </source>
</evidence>
<comment type="similarity">
    <text evidence="3 10">Belongs to the cytidine and deoxycytidylate deaminase family.</text>
</comment>
<dbReference type="Pfam" id="PF00383">
    <property type="entry name" value="dCMP_cyt_deam_1"/>
    <property type="match status" value="1"/>
</dbReference>
<evidence type="ECO:0000256" key="10">
    <source>
        <dbReference type="RuleBase" id="RU364006"/>
    </source>
</evidence>
<dbReference type="PROSITE" id="PS51747">
    <property type="entry name" value="CYT_DCMP_DEAMINASES_2"/>
    <property type="match status" value="1"/>
</dbReference>
<sequence>MAALSEEQREALINSAFEGKEFSYSPYSKFRVGAALLASDGTIIKGANIENASYGGTICAERTAIVKSAVGSSLMEIVCCPTSDSLRQSEGKRSFAALAVVTDVKSAISPCGLCRQVIREFCAQDMPILLVPADYPQFNKDSGDAEKGVKQTSIGELLPDSFGPEHLELPRGTI</sequence>
<evidence type="ECO:0000256" key="8">
    <source>
        <dbReference type="ARBA" id="ARBA00032005"/>
    </source>
</evidence>
<comment type="caution">
    <text evidence="12">The sequence shown here is derived from an EMBL/GenBank/DDBJ whole genome shotgun (WGS) entry which is preliminary data.</text>
</comment>
<dbReference type="InterPro" id="IPR050202">
    <property type="entry name" value="Cyt/Deoxycyt_deaminase"/>
</dbReference>
<evidence type="ECO:0000256" key="6">
    <source>
        <dbReference type="ARBA" id="ARBA00022801"/>
    </source>
</evidence>
<dbReference type="InterPro" id="IPR006262">
    <property type="entry name" value="Cyt_deam_tetra"/>
</dbReference>
<evidence type="ECO:0000256" key="4">
    <source>
        <dbReference type="ARBA" id="ARBA00012783"/>
    </source>
</evidence>
<evidence type="ECO:0000256" key="1">
    <source>
        <dbReference type="ARBA" id="ARBA00001947"/>
    </source>
</evidence>
<dbReference type="Proteomes" id="UP001150217">
    <property type="component" value="Unassembled WGS sequence"/>
</dbReference>